<keyword evidence="2" id="KW-1185">Reference proteome</keyword>
<proteinExistence type="predicted"/>
<comment type="caution">
    <text evidence="1">The sequence shown here is derived from an EMBL/GenBank/DDBJ whole genome shotgun (WGS) entry which is preliminary data.</text>
</comment>
<dbReference type="EMBL" id="JPRH01000001">
    <property type="protein sequence ID" value="KFF14123.1"/>
    <property type="molecule type" value="Genomic_DNA"/>
</dbReference>
<evidence type="ECO:0000313" key="2">
    <source>
        <dbReference type="Proteomes" id="UP000028705"/>
    </source>
</evidence>
<dbReference type="Proteomes" id="UP000028705">
    <property type="component" value="Unassembled WGS sequence"/>
</dbReference>
<dbReference type="AlphaFoldDB" id="A0A086ABQ9"/>
<accession>A0A086ABQ9</accession>
<name>A0A086ABQ9_9FLAO</name>
<sequence>MEKEINYIVLVSTKDYKTDGMKVATAPQQQRILFLNRPIKDQSFFGESLGKKEFFWRLVLMEILLKSMKIP</sequence>
<reference evidence="1 2" key="1">
    <citation type="submission" date="2014-07" db="EMBL/GenBank/DDBJ databases">
        <title>Genome of Chryseobacterium soli DSM 19298.</title>
        <authorList>
            <person name="Stropko S.J."/>
            <person name="Pipes S.E."/>
            <person name="Newman J."/>
        </authorList>
    </citation>
    <scope>NUCLEOTIDE SEQUENCE [LARGE SCALE GENOMIC DNA]</scope>
    <source>
        <strain evidence="1 2">DSM 19298</strain>
    </source>
</reference>
<organism evidence="1 2">
    <name type="scientific">Chryseobacterium soli</name>
    <dbReference type="NCBI Taxonomy" id="445961"/>
    <lineage>
        <taxon>Bacteria</taxon>
        <taxon>Pseudomonadati</taxon>
        <taxon>Bacteroidota</taxon>
        <taxon>Flavobacteriia</taxon>
        <taxon>Flavobacteriales</taxon>
        <taxon>Weeksellaceae</taxon>
        <taxon>Chryseobacterium group</taxon>
        <taxon>Chryseobacterium</taxon>
    </lineage>
</organism>
<dbReference type="RefSeq" id="WP_034708678.1">
    <property type="nucleotide sequence ID" value="NZ_JAODPJ010000002.1"/>
</dbReference>
<evidence type="ECO:0000313" key="1">
    <source>
        <dbReference type="EMBL" id="KFF14123.1"/>
    </source>
</evidence>
<gene>
    <name evidence="1" type="ORF">IW15_01375</name>
</gene>
<protein>
    <submittedName>
        <fullName evidence="1">Uncharacterized protein</fullName>
    </submittedName>
</protein>
<dbReference type="STRING" id="445961.IW15_01375"/>